<reference evidence="7 8" key="1">
    <citation type="submission" date="2017-05" db="EMBL/GenBank/DDBJ databases">
        <title>Vagococcus spp. assemblies.</title>
        <authorList>
            <person name="Gulvik C.A."/>
        </authorList>
    </citation>
    <scope>NUCLEOTIDE SEQUENCE [LARGE SCALE GENOMIC DNA]</scope>
    <source>
        <strain evidence="7 8">LMG 24798</strain>
    </source>
</reference>
<dbReference type="EMBL" id="NGKC01000001">
    <property type="protein sequence ID" value="RSU14741.1"/>
    <property type="molecule type" value="Genomic_DNA"/>
</dbReference>
<dbReference type="Gene3D" id="3.40.50.1100">
    <property type="match status" value="2"/>
</dbReference>
<keyword evidence="8" id="KW-1185">Reference proteome</keyword>
<protein>
    <recommendedName>
        <fullName evidence="6">Tryptophan synthase beta chain-like PALP domain-containing protein</fullName>
    </recommendedName>
</protein>
<dbReference type="NCBIfam" id="TIGR01275">
    <property type="entry name" value="ACC_deam_rel"/>
    <property type="match status" value="1"/>
</dbReference>
<dbReference type="PANTHER" id="PTHR43780">
    <property type="entry name" value="1-AMINOCYCLOPROPANE-1-CARBOXYLATE DEAMINASE-RELATED"/>
    <property type="match status" value="1"/>
</dbReference>
<feature type="active site" description="Nucleophile" evidence="4">
    <location>
        <position position="78"/>
    </location>
</feature>
<feature type="modified residue" description="N6-(pyridoxal phosphate)lysine" evidence="5">
    <location>
        <position position="51"/>
    </location>
</feature>
<evidence type="ECO:0000313" key="8">
    <source>
        <dbReference type="Proteomes" id="UP000286773"/>
    </source>
</evidence>
<dbReference type="SUPFAM" id="SSF53686">
    <property type="entry name" value="Tryptophan synthase beta subunit-like PLP-dependent enzymes"/>
    <property type="match status" value="1"/>
</dbReference>
<dbReference type="AlphaFoldDB" id="A0A430B3D1"/>
<evidence type="ECO:0000256" key="2">
    <source>
        <dbReference type="ARBA" id="ARBA00008639"/>
    </source>
</evidence>
<name>A0A430B3D1_9ENTE</name>
<dbReference type="GO" id="GO:1901605">
    <property type="term" value="P:alpha-amino acid metabolic process"/>
    <property type="evidence" value="ECO:0007669"/>
    <property type="project" value="UniProtKB-ARBA"/>
</dbReference>
<dbReference type="PIRSF" id="PIRSF006278">
    <property type="entry name" value="ACCD_DCysDesulf"/>
    <property type="match status" value="1"/>
</dbReference>
<dbReference type="OrthoDB" id="9801249at2"/>
<evidence type="ECO:0000259" key="6">
    <source>
        <dbReference type="Pfam" id="PF00291"/>
    </source>
</evidence>
<evidence type="ECO:0000256" key="4">
    <source>
        <dbReference type="PIRSR" id="PIRSR006278-1"/>
    </source>
</evidence>
<evidence type="ECO:0000256" key="5">
    <source>
        <dbReference type="PIRSR" id="PIRSR006278-2"/>
    </source>
</evidence>
<evidence type="ECO:0000256" key="1">
    <source>
        <dbReference type="ARBA" id="ARBA00001933"/>
    </source>
</evidence>
<comment type="cofactor">
    <cofactor evidence="1">
        <name>pyridoxal 5'-phosphate</name>
        <dbReference type="ChEBI" id="CHEBI:597326"/>
    </cofactor>
</comment>
<gene>
    <name evidence="7" type="ORF">CBF27_01835</name>
</gene>
<dbReference type="Proteomes" id="UP000286773">
    <property type="component" value="Unassembled WGS sequence"/>
</dbReference>
<dbReference type="InterPro" id="IPR005966">
    <property type="entry name" value="D-Cys_desShydrase"/>
</dbReference>
<accession>A0A430B3D1</accession>
<evidence type="ECO:0000313" key="7">
    <source>
        <dbReference type="EMBL" id="RSU14741.1"/>
    </source>
</evidence>
<feature type="domain" description="Tryptophan synthase beta chain-like PALP" evidence="6">
    <location>
        <begin position="12"/>
        <end position="314"/>
    </location>
</feature>
<dbReference type="InterPro" id="IPR027278">
    <property type="entry name" value="ACCD_DCysDesulf"/>
</dbReference>
<dbReference type="PANTHER" id="PTHR43780:SF2">
    <property type="entry name" value="1-AMINOCYCLOPROPANE-1-CARBOXYLATE DEAMINASE-RELATED"/>
    <property type="match status" value="1"/>
</dbReference>
<evidence type="ECO:0000256" key="3">
    <source>
        <dbReference type="ARBA" id="ARBA00022898"/>
    </source>
</evidence>
<dbReference type="InterPro" id="IPR001926">
    <property type="entry name" value="TrpB-like_PALP"/>
</dbReference>
<dbReference type="Pfam" id="PF00291">
    <property type="entry name" value="PALP"/>
    <property type="match status" value="1"/>
</dbReference>
<proteinExistence type="inferred from homology"/>
<sequence length="328" mass="35017">MTLKKEVTIKPVSLGIKPTPLYKLDNLSQAYNTNIYIKRDDMIGVSLGGNKVRKLEYLLGDARAKGCDTVITTGAAQSNHVMLTLACASKLGMAGIGVLSNSGVKEFKGNLILDELFGGTIHFSNSRDQEEIMAEMTALAADLTKQDKRPYIIPMGGSNSLGVLGYVEAAEEIFAQGKEMGVTFNHIFSTVGSGGTYAGLVIGAGLHSPDTLVTGIEVSDAPFPEIVAQLITDTLPLLGTNDYPAEFKQRYISNVGKGYGVSDEHTVEAIKELAGLEGILLDPVYTGKTFSKMLDMIREGQFTSDDHILFLHTGGAGALFAVDMGLEV</sequence>
<dbReference type="InterPro" id="IPR036052">
    <property type="entry name" value="TrpB-like_PALP_sf"/>
</dbReference>
<keyword evidence="3 5" id="KW-0663">Pyridoxal phosphate</keyword>
<comment type="caution">
    <text evidence="7">The sequence shown here is derived from an EMBL/GenBank/DDBJ whole genome shotgun (WGS) entry which is preliminary data.</text>
</comment>
<organism evidence="7 8">
    <name type="scientific">Vagococcus acidifermentans</name>
    <dbReference type="NCBI Taxonomy" id="564710"/>
    <lineage>
        <taxon>Bacteria</taxon>
        <taxon>Bacillati</taxon>
        <taxon>Bacillota</taxon>
        <taxon>Bacilli</taxon>
        <taxon>Lactobacillales</taxon>
        <taxon>Enterococcaceae</taxon>
        <taxon>Vagococcus</taxon>
    </lineage>
</organism>
<comment type="similarity">
    <text evidence="2">Belongs to the ACC deaminase/D-cysteine desulfhydrase family.</text>
</comment>
<dbReference type="GO" id="GO:0019148">
    <property type="term" value="F:D-cysteine desulfhydrase activity"/>
    <property type="evidence" value="ECO:0007669"/>
    <property type="project" value="TreeGrafter"/>
</dbReference>